<evidence type="ECO:0000256" key="9">
    <source>
        <dbReference type="ARBA" id="ARBA00022723"/>
    </source>
</evidence>
<dbReference type="InterPro" id="IPR005849">
    <property type="entry name" value="GalP_Utransf_N"/>
</dbReference>
<proteinExistence type="inferred from homology"/>
<dbReference type="EC" id="2.7.7.12" evidence="5 13"/>
<feature type="compositionally biased region" description="Acidic residues" evidence="15">
    <location>
        <begin position="400"/>
        <end position="415"/>
    </location>
</feature>
<evidence type="ECO:0000256" key="10">
    <source>
        <dbReference type="ARBA" id="ARBA00022833"/>
    </source>
</evidence>
<dbReference type="SUPFAM" id="SSF54197">
    <property type="entry name" value="HIT-like"/>
    <property type="match status" value="2"/>
</dbReference>
<dbReference type="Pfam" id="PF01087">
    <property type="entry name" value="GalP_UDP_transf"/>
    <property type="match status" value="1"/>
</dbReference>
<comment type="pathway">
    <text evidence="3 14">Carbohydrate metabolism; galactose metabolism.</text>
</comment>
<comment type="similarity">
    <text evidence="4 14">Belongs to the galactose-1-phosphate uridylyltransferase type 1 family.</text>
</comment>
<name>A0A1N6FJN5_9MICO</name>
<evidence type="ECO:0000256" key="14">
    <source>
        <dbReference type="RuleBase" id="RU000506"/>
    </source>
</evidence>
<evidence type="ECO:0000259" key="16">
    <source>
        <dbReference type="Pfam" id="PF01087"/>
    </source>
</evidence>
<sequence length="415" mass="45495">MRLFAKRKTRRVWRVTDSNDVAGAASAAPVDPRITVTSTLLADGRELIYFDDADSTLPAERAIDERVLDPRPANAEMRQDPLTGEWISIAAARQNRVFLPPADLDPLAPQRPGNPSEIPSTYDVAVFENRSPSFGPALADPNASDADALAALRQVGLERTQPSVGRCEVVCFSPEHEGSFGTQTVSRARTVIEAWAQRTAALSALPGVQQVFPFENRGEAIGVTLGHPHGQIYSYPYVTPRTERLLDSIDAYGPTLFADLLERERGGPRVVLAGEHWTAFVPFAARWPIEVHLLPHRHVPDLAETTLAERDELAGLYLRLLRGIDRLYDTPTPYIAAWHQAPVHERRSDVRLMLQLTSPRRGADKLKFLAGSEAAMGAWIGDVTPESQAEALRVAIASDTDSDSDSDSDSEGTRA</sequence>
<dbReference type="PANTHER" id="PTHR11943:SF1">
    <property type="entry name" value="GALACTOSE-1-PHOSPHATE URIDYLYLTRANSFERASE"/>
    <property type="match status" value="1"/>
</dbReference>
<dbReference type="Pfam" id="PF02744">
    <property type="entry name" value="GalP_UDP_tr_C"/>
    <property type="match status" value="1"/>
</dbReference>
<evidence type="ECO:0000256" key="11">
    <source>
        <dbReference type="ARBA" id="ARBA00023144"/>
    </source>
</evidence>
<dbReference type="EMBL" id="FSRJ01000002">
    <property type="protein sequence ID" value="SIN95465.1"/>
    <property type="molecule type" value="Genomic_DNA"/>
</dbReference>
<dbReference type="Proteomes" id="UP000184699">
    <property type="component" value="Unassembled WGS sequence"/>
</dbReference>
<gene>
    <name evidence="18" type="ORF">SAMN05443544_2096</name>
</gene>
<comment type="catalytic activity">
    <reaction evidence="1 14">
        <text>alpha-D-galactose 1-phosphate + UDP-alpha-D-glucose = alpha-D-glucose 1-phosphate + UDP-alpha-D-galactose</text>
        <dbReference type="Rhea" id="RHEA:13989"/>
        <dbReference type="ChEBI" id="CHEBI:58336"/>
        <dbReference type="ChEBI" id="CHEBI:58601"/>
        <dbReference type="ChEBI" id="CHEBI:58885"/>
        <dbReference type="ChEBI" id="CHEBI:66914"/>
        <dbReference type="EC" id="2.7.7.12"/>
    </reaction>
</comment>
<comment type="cofactor">
    <cofactor evidence="2">
        <name>Zn(2+)</name>
        <dbReference type="ChEBI" id="CHEBI:29105"/>
    </cofactor>
</comment>
<keyword evidence="10" id="KW-0862">Zinc</keyword>
<dbReference type="InterPro" id="IPR005850">
    <property type="entry name" value="GalP_Utransf_C"/>
</dbReference>
<feature type="domain" description="Galactose-1-phosphate uridyl transferase N-terminal" evidence="16">
    <location>
        <begin position="78"/>
        <end position="238"/>
    </location>
</feature>
<evidence type="ECO:0000313" key="19">
    <source>
        <dbReference type="Proteomes" id="UP000184699"/>
    </source>
</evidence>
<keyword evidence="9 14" id="KW-0479">Metal-binding</keyword>
<dbReference type="GO" id="GO:0033499">
    <property type="term" value="P:galactose catabolic process via UDP-galactose, Leloir pathway"/>
    <property type="evidence" value="ECO:0007669"/>
    <property type="project" value="TreeGrafter"/>
</dbReference>
<evidence type="ECO:0000256" key="7">
    <source>
        <dbReference type="ARBA" id="ARBA00022679"/>
    </source>
</evidence>
<evidence type="ECO:0000259" key="17">
    <source>
        <dbReference type="Pfam" id="PF02744"/>
    </source>
</evidence>
<evidence type="ECO:0000256" key="2">
    <source>
        <dbReference type="ARBA" id="ARBA00001947"/>
    </source>
</evidence>
<dbReference type="GO" id="GO:0005737">
    <property type="term" value="C:cytoplasm"/>
    <property type="evidence" value="ECO:0007669"/>
    <property type="project" value="TreeGrafter"/>
</dbReference>
<dbReference type="AlphaFoldDB" id="A0A1N6FJN5"/>
<reference evidence="19" key="1">
    <citation type="submission" date="2016-11" db="EMBL/GenBank/DDBJ databases">
        <authorList>
            <person name="Varghese N."/>
            <person name="Submissions S."/>
        </authorList>
    </citation>
    <scope>NUCLEOTIDE SEQUENCE [LARGE SCALE GENOMIC DNA]</scope>
    <source>
        <strain evidence="19">DSM 8595</strain>
    </source>
</reference>
<keyword evidence="7 14" id="KW-0808">Transferase</keyword>
<evidence type="ECO:0000256" key="3">
    <source>
        <dbReference type="ARBA" id="ARBA00004947"/>
    </source>
</evidence>
<evidence type="ECO:0000256" key="15">
    <source>
        <dbReference type="SAM" id="MobiDB-lite"/>
    </source>
</evidence>
<dbReference type="GO" id="GO:0008270">
    <property type="term" value="F:zinc ion binding"/>
    <property type="evidence" value="ECO:0007669"/>
    <property type="project" value="InterPro"/>
</dbReference>
<evidence type="ECO:0000256" key="4">
    <source>
        <dbReference type="ARBA" id="ARBA00010951"/>
    </source>
</evidence>
<keyword evidence="8 14" id="KW-0548">Nucleotidyltransferase</keyword>
<feature type="region of interest" description="Disordered" evidence="15">
    <location>
        <begin position="396"/>
        <end position="415"/>
    </location>
</feature>
<keyword evidence="12 14" id="KW-0119">Carbohydrate metabolism</keyword>
<dbReference type="STRING" id="232089.SAMN05443544_2096"/>
<dbReference type="GO" id="GO:0008108">
    <property type="term" value="F:UDP-glucose:hexose-1-phosphate uridylyltransferase activity"/>
    <property type="evidence" value="ECO:0007669"/>
    <property type="project" value="UniProtKB-UniRule"/>
</dbReference>
<dbReference type="InterPro" id="IPR001937">
    <property type="entry name" value="GalP_UDPtransf1"/>
</dbReference>
<protein>
    <recommendedName>
        <fullName evidence="6 13">Galactose-1-phosphate uridylyltransferase</fullName>
        <ecNumber evidence="5 13">2.7.7.12</ecNumber>
    </recommendedName>
</protein>
<keyword evidence="19" id="KW-1185">Reference proteome</keyword>
<keyword evidence="11 14" id="KW-0299">Galactose metabolism</keyword>
<dbReference type="InterPro" id="IPR019779">
    <property type="entry name" value="GalP_UDPtransf1_His-AS"/>
</dbReference>
<dbReference type="PANTHER" id="PTHR11943">
    <property type="entry name" value="GALACTOSE-1-PHOSPHATE URIDYLYLTRANSFERASE"/>
    <property type="match status" value="1"/>
</dbReference>
<evidence type="ECO:0000256" key="1">
    <source>
        <dbReference type="ARBA" id="ARBA00001107"/>
    </source>
</evidence>
<dbReference type="InterPro" id="IPR036265">
    <property type="entry name" value="HIT-like_sf"/>
</dbReference>
<dbReference type="UniPathway" id="UPA00214"/>
<organism evidence="18 19">
    <name type="scientific">Agromyces cerinus subsp. cerinus</name>
    <dbReference type="NCBI Taxonomy" id="232089"/>
    <lineage>
        <taxon>Bacteria</taxon>
        <taxon>Bacillati</taxon>
        <taxon>Actinomycetota</taxon>
        <taxon>Actinomycetes</taxon>
        <taxon>Micrococcales</taxon>
        <taxon>Microbacteriaceae</taxon>
        <taxon>Agromyces</taxon>
    </lineage>
</organism>
<evidence type="ECO:0000256" key="6">
    <source>
        <dbReference type="ARBA" id="ARBA00016340"/>
    </source>
</evidence>
<feature type="domain" description="Galactose-1-phosphate uridyl transferase C-terminal" evidence="17">
    <location>
        <begin position="255"/>
        <end position="393"/>
    </location>
</feature>
<accession>A0A1N6FJN5</accession>
<evidence type="ECO:0000256" key="12">
    <source>
        <dbReference type="ARBA" id="ARBA00023277"/>
    </source>
</evidence>
<dbReference type="OrthoDB" id="9769064at2"/>
<evidence type="ECO:0000313" key="18">
    <source>
        <dbReference type="EMBL" id="SIN95465.1"/>
    </source>
</evidence>
<dbReference type="NCBIfam" id="TIGR00209">
    <property type="entry name" value="galT_1"/>
    <property type="match status" value="1"/>
</dbReference>
<evidence type="ECO:0000256" key="13">
    <source>
        <dbReference type="NCBIfam" id="TIGR00209"/>
    </source>
</evidence>
<dbReference type="PROSITE" id="PS00117">
    <property type="entry name" value="GAL_P_UDP_TRANSF_I"/>
    <property type="match status" value="1"/>
</dbReference>
<dbReference type="Gene3D" id="3.30.428.10">
    <property type="entry name" value="HIT-like"/>
    <property type="match status" value="2"/>
</dbReference>
<evidence type="ECO:0000256" key="5">
    <source>
        <dbReference type="ARBA" id="ARBA00012384"/>
    </source>
</evidence>
<evidence type="ECO:0000256" key="8">
    <source>
        <dbReference type="ARBA" id="ARBA00022695"/>
    </source>
</evidence>